<evidence type="ECO:0000256" key="2">
    <source>
        <dbReference type="SAM" id="MobiDB-lite"/>
    </source>
</evidence>
<keyword evidence="5" id="KW-1185">Reference proteome</keyword>
<dbReference type="RefSeq" id="WP_218393783.1">
    <property type="nucleotide sequence ID" value="NZ_JAHUZE010000004.1"/>
</dbReference>
<dbReference type="Proteomes" id="UP000756530">
    <property type="component" value="Unassembled WGS sequence"/>
</dbReference>
<dbReference type="GO" id="GO:0003677">
    <property type="term" value="F:DNA binding"/>
    <property type="evidence" value="ECO:0007669"/>
    <property type="project" value="UniProtKB-KW"/>
</dbReference>
<evidence type="ECO:0000256" key="1">
    <source>
        <dbReference type="SAM" id="Coils"/>
    </source>
</evidence>
<evidence type="ECO:0000313" key="5">
    <source>
        <dbReference type="Proteomes" id="UP000756530"/>
    </source>
</evidence>
<organism evidence="4 5">
    <name type="scientific">Maritimibacter dapengensis</name>
    <dbReference type="NCBI Taxonomy" id="2836868"/>
    <lineage>
        <taxon>Bacteria</taxon>
        <taxon>Pseudomonadati</taxon>
        <taxon>Pseudomonadota</taxon>
        <taxon>Alphaproteobacteria</taxon>
        <taxon>Rhodobacterales</taxon>
        <taxon>Roseobacteraceae</taxon>
        <taxon>Maritimibacter</taxon>
    </lineage>
</organism>
<accession>A0ABS6T7B2</accession>
<proteinExistence type="predicted"/>
<keyword evidence="4" id="KW-0238">DNA-binding</keyword>
<feature type="region of interest" description="Disordered" evidence="2">
    <location>
        <begin position="188"/>
        <end position="218"/>
    </location>
</feature>
<feature type="domain" description="KfrA N-terminal DNA-binding" evidence="3">
    <location>
        <begin position="33"/>
        <end position="136"/>
    </location>
</feature>
<evidence type="ECO:0000259" key="3">
    <source>
        <dbReference type="Pfam" id="PF11740"/>
    </source>
</evidence>
<feature type="compositionally biased region" description="Acidic residues" evidence="2">
    <location>
        <begin position="208"/>
        <end position="218"/>
    </location>
</feature>
<comment type="caution">
    <text evidence="4">The sequence shown here is derived from an EMBL/GenBank/DDBJ whole genome shotgun (WGS) entry which is preliminary data.</text>
</comment>
<dbReference type="Pfam" id="PF11740">
    <property type="entry name" value="KfrA_N"/>
    <property type="match status" value="1"/>
</dbReference>
<dbReference type="InterPro" id="IPR021104">
    <property type="entry name" value="KfrA_DNA-bd_N"/>
</dbReference>
<feature type="coiled-coil region" evidence="1">
    <location>
        <begin position="98"/>
        <end position="171"/>
    </location>
</feature>
<reference evidence="4 5" key="1">
    <citation type="submission" date="2021-05" db="EMBL/GenBank/DDBJ databases">
        <title>Culturable bacteria isolated from Daya Bay.</title>
        <authorList>
            <person name="Zheng W."/>
            <person name="Yu S."/>
            <person name="Huang Y."/>
        </authorList>
    </citation>
    <scope>NUCLEOTIDE SEQUENCE [LARGE SCALE GENOMIC DNA]</scope>
    <source>
        <strain evidence="4 5">DP4N28-5</strain>
    </source>
</reference>
<name>A0ABS6T7B2_9RHOB</name>
<evidence type="ECO:0000313" key="4">
    <source>
        <dbReference type="EMBL" id="MBV7380583.1"/>
    </source>
</evidence>
<sequence length="218" mass="24673">MSKHDPKLAKSAETKAEFEKRVEDAFLDFVKKNQGKMPTNTKLNEKVGTSMSRLTPLTRMLKEKHSARETKLSAMTAVPDEIREAYDRLLEDLWMKTRDMQNAELVDMKKTLETLRQEHRVEIDDFESIVSDLEAKLDGANRQVSEADSKIAELDDLVADLTAKLADAEARLSERQAFFDELKASLISVTPGPKAPSKKGSSKKTQDEEPETPEFPFE</sequence>
<protein>
    <submittedName>
        <fullName evidence="4">DNA-binding protein</fullName>
    </submittedName>
</protein>
<gene>
    <name evidence="4" type="ORF">KJP28_16785</name>
</gene>
<keyword evidence="1" id="KW-0175">Coiled coil</keyword>
<dbReference type="EMBL" id="JAHUZE010000004">
    <property type="protein sequence ID" value="MBV7380583.1"/>
    <property type="molecule type" value="Genomic_DNA"/>
</dbReference>